<keyword evidence="3" id="KW-1185">Reference proteome</keyword>
<dbReference type="AlphaFoldDB" id="A0A7K1XXN1"/>
<reference evidence="2 3" key="1">
    <citation type="submission" date="2019-11" db="EMBL/GenBank/DDBJ databases">
        <title>Pedobacter sp. HMF7056 Genome sequencing and assembly.</title>
        <authorList>
            <person name="Kang H."/>
            <person name="Kim H."/>
            <person name="Joh K."/>
        </authorList>
    </citation>
    <scope>NUCLEOTIDE SEQUENCE [LARGE SCALE GENOMIC DNA]</scope>
    <source>
        <strain evidence="2 3">HMF7056</strain>
    </source>
</reference>
<dbReference type="Proteomes" id="UP000451233">
    <property type="component" value="Unassembled WGS sequence"/>
</dbReference>
<proteinExistence type="predicted"/>
<evidence type="ECO:0000256" key="1">
    <source>
        <dbReference type="SAM" id="Phobius"/>
    </source>
</evidence>
<feature type="transmembrane region" description="Helical" evidence="1">
    <location>
        <begin position="6"/>
        <end position="31"/>
    </location>
</feature>
<protein>
    <submittedName>
        <fullName evidence="2">Uncharacterized protein</fullName>
    </submittedName>
</protein>
<accession>A0A7K1XXN1</accession>
<dbReference type="RefSeq" id="WP_160906738.1">
    <property type="nucleotide sequence ID" value="NZ_WVHS01000002.1"/>
</dbReference>
<organism evidence="2 3">
    <name type="scientific">Hufsiella ginkgonis</name>
    <dbReference type="NCBI Taxonomy" id="2695274"/>
    <lineage>
        <taxon>Bacteria</taxon>
        <taxon>Pseudomonadati</taxon>
        <taxon>Bacteroidota</taxon>
        <taxon>Sphingobacteriia</taxon>
        <taxon>Sphingobacteriales</taxon>
        <taxon>Sphingobacteriaceae</taxon>
        <taxon>Hufsiella</taxon>
    </lineage>
</organism>
<keyword evidence="1" id="KW-1133">Transmembrane helix</keyword>
<name>A0A7K1XXN1_9SPHI</name>
<comment type="caution">
    <text evidence="2">The sequence shown here is derived from an EMBL/GenBank/DDBJ whole genome shotgun (WGS) entry which is preliminary data.</text>
</comment>
<keyword evidence="1" id="KW-0472">Membrane</keyword>
<sequence length="414" mass="45646">MLKASSLYIVLIISLIIAILSASLISIAFFYRSASQKSKRMNRLRMNAESGRALLLSRDAKVTDFQRLDLFDEGTDSVVLQKSAWGLFDVCSVKAFAQADTVKEAFLTGTITAADQVALFLSDEDRPLSVSGSTRITGSAQVPKSGVRQSYADGRPYTGTELIYGKISDSKRTLPALNEERLGVIRSKLSPADKEVVTGNLPDSVFRSFFNPGLEVHLDKSQTRISSKVISGRVSIYSDTVLTIPGNTLLKDVVIYARSIVIEEGFKGNCQLFARDSIVSARGCVFNYPSVMAIVKAGDSNIQPKISLGEDTRFAGILLSREDNRTALQTIISIGKQSHIKGEIYATGYLKMQAPVTIHGKVSCIRFIMQTPATLYENFLIDITIDRTARSKYYLSSSIFSNEAEEREILQWVR</sequence>
<evidence type="ECO:0000313" key="2">
    <source>
        <dbReference type="EMBL" id="MXV15764.1"/>
    </source>
</evidence>
<keyword evidence="1" id="KW-0812">Transmembrane</keyword>
<dbReference type="EMBL" id="WVHS01000002">
    <property type="protein sequence ID" value="MXV15764.1"/>
    <property type="molecule type" value="Genomic_DNA"/>
</dbReference>
<gene>
    <name evidence="2" type="ORF">GS398_10650</name>
</gene>
<evidence type="ECO:0000313" key="3">
    <source>
        <dbReference type="Proteomes" id="UP000451233"/>
    </source>
</evidence>